<evidence type="ECO:0000313" key="2">
    <source>
        <dbReference type="Proteomes" id="UP000236594"/>
    </source>
</evidence>
<reference evidence="1 2" key="1">
    <citation type="submission" date="2018-04" db="EMBL/GenBank/DDBJ databases">
        <title>Draft Genome Sequence of Phosphate-Solubilizing Chryseobacterium sp. ISE14 that is a Biocontrol and Plant Growth-Promoting Rhizobacterium Isolated from Cucumber.</title>
        <authorList>
            <person name="Jeong J.-J."/>
            <person name="Sang M.K."/>
            <person name="Choi I.-G."/>
            <person name="Kim K.D."/>
        </authorList>
    </citation>
    <scope>NUCLEOTIDE SEQUENCE [LARGE SCALE GENOMIC DNA]</scope>
    <source>
        <strain evidence="1 2">ISE14</strain>
    </source>
</reference>
<proteinExistence type="predicted"/>
<dbReference type="AlphaFoldDB" id="A0A316XBY9"/>
<sequence>MKSFFQLMNTSFRNSDLDAELVIIPYIINNEVKFNEMLMSVNGNQLFSQKATMEKAGIKDVDKMQEEIKKEIPVPPKPTDLQ</sequence>
<keyword evidence="2" id="KW-1185">Reference proteome</keyword>
<organism evidence="1 2">
    <name type="scientific">Chryseobacterium phosphatilyticum</name>
    <dbReference type="NCBI Taxonomy" id="475075"/>
    <lineage>
        <taxon>Bacteria</taxon>
        <taxon>Pseudomonadati</taxon>
        <taxon>Bacteroidota</taxon>
        <taxon>Flavobacteriia</taxon>
        <taxon>Flavobacteriales</taxon>
        <taxon>Weeksellaceae</taxon>
        <taxon>Chryseobacterium group</taxon>
        <taxon>Chryseobacterium</taxon>
    </lineage>
</organism>
<comment type="caution">
    <text evidence="1">The sequence shown here is derived from an EMBL/GenBank/DDBJ whole genome shotgun (WGS) entry which is preliminary data.</text>
</comment>
<protein>
    <submittedName>
        <fullName evidence="1">Uncharacterized protein</fullName>
    </submittedName>
</protein>
<accession>A0A316XBY9</accession>
<dbReference type="OrthoDB" id="1452435at2"/>
<gene>
    <name evidence="1" type="ORF">C1631_001610</name>
</gene>
<dbReference type="Proteomes" id="UP000236594">
    <property type="component" value="Unassembled WGS sequence"/>
</dbReference>
<dbReference type="RefSeq" id="WP_109709991.1">
    <property type="nucleotide sequence ID" value="NZ_PPED02000001.1"/>
</dbReference>
<name>A0A316XBY9_9FLAO</name>
<dbReference type="EMBL" id="PPED02000001">
    <property type="protein sequence ID" value="PWN71345.1"/>
    <property type="molecule type" value="Genomic_DNA"/>
</dbReference>
<evidence type="ECO:0000313" key="1">
    <source>
        <dbReference type="EMBL" id="PWN71345.1"/>
    </source>
</evidence>